<keyword evidence="8 11" id="KW-0238">DNA-binding</keyword>
<keyword evidence="11" id="KW-0963">Cytoplasm</keyword>
<dbReference type="Proteomes" id="UP000193566">
    <property type="component" value="Unassembled WGS sequence"/>
</dbReference>
<evidence type="ECO:0000256" key="9">
    <source>
        <dbReference type="ARBA" id="ARBA00023157"/>
    </source>
</evidence>
<sequence>MTLPTTRQHTIAFSAADTDWQRHSRCRDADPSLFFGPENEAGHERALRETEAKRVCEECPVLLRCRRHALAHFEQHGIWGGLTENERTRHRRPLWRVP</sequence>
<dbReference type="EMBL" id="FXAV01000022">
    <property type="protein sequence ID" value="SMG56895.1"/>
    <property type="molecule type" value="Genomic_DNA"/>
</dbReference>
<feature type="binding site" evidence="11">
    <location>
        <position position="59"/>
    </location>
    <ligand>
        <name>[4Fe-4S] cluster</name>
        <dbReference type="ChEBI" id="CHEBI:49883"/>
    </ligand>
</feature>
<evidence type="ECO:0000259" key="12">
    <source>
        <dbReference type="PROSITE" id="PS51674"/>
    </source>
</evidence>
<keyword evidence="7 11" id="KW-0805">Transcription regulation</keyword>
<evidence type="ECO:0000313" key="14">
    <source>
        <dbReference type="Proteomes" id="UP000193566"/>
    </source>
</evidence>
<gene>
    <name evidence="11" type="primary">whiB</name>
    <name evidence="13" type="ORF">SAMN02745947_04937</name>
</gene>
<keyword evidence="14" id="KW-1185">Reference proteome</keyword>
<dbReference type="InterPro" id="IPR003482">
    <property type="entry name" value="Whib"/>
</dbReference>
<feature type="binding site" evidence="11">
    <location>
        <position position="65"/>
    </location>
    <ligand>
        <name>[4Fe-4S] cluster</name>
        <dbReference type="ChEBI" id="CHEBI:49883"/>
    </ligand>
</feature>
<evidence type="ECO:0000256" key="10">
    <source>
        <dbReference type="ARBA" id="ARBA00023163"/>
    </source>
</evidence>
<evidence type="ECO:0000256" key="8">
    <source>
        <dbReference type="ARBA" id="ARBA00023125"/>
    </source>
</evidence>
<comment type="caution">
    <text evidence="13">The sequence shown here is derived from an EMBL/GenBank/DDBJ whole genome shotgun (WGS) entry which is preliminary data.</text>
</comment>
<dbReference type="PANTHER" id="PTHR38839">
    <property type="entry name" value="TRANSCRIPTIONAL REGULATOR WHID-RELATED"/>
    <property type="match status" value="1"/>
</dbReference>
<accession>A0ABY1MJ50</accession>
<dbReference type="PROSITE" id="PS51674">
    <property type="entry name" value="4FE4S_WBL"/>
    <property type="match status" value="1"/>
</dbReference>
<evidence type="ECO:0000256" key="11">
    <source>
        <dbReference type="HAMAP-Rule" id="MF_01479"/>
    </source>
</evidence>
<evidence type="ECO:0000256" key="1">
    <source>
        <dbReference type="ARBA" id="ARBA00004496"/>
    </source>
</evidence>
<evidence type="ECO:0000256" key="5">
    <source>
        <dbReference type="ARBA" id="ARBA00023004"/>
    </source>
</evidence>
<comment type="cofactor">
    <cofactor evidence="11">
        <name>[4Fe-4S] cluster</name>
        <dbReference type="ChEBI" id="CHEBI:49883"/>
    </cofactor>
    <text evidence="11">Binds 1 [4Fe-4S] cluster per subunit. Following nitrosylation of the [4Fe-4S] cluster binds 1 [4Fe-8(NO)] cluster per subunit.</text>
</comment>
<dbReference type="InterPro" id="IPR034768">
    <property type="entry name" value="4FE4S_WBL"/>
</dbReference>
<feature type="binding site" evidence="11">
    <location>
        <position position="26"/>
    </location>
    <ligand>
        <name>[4Fe-4S] cluster</name>
        <dbReference type="ChEBI" id="CHEBI:49883"/>
    </ligand>
</feature>
<keyword evidence="5 11" id="KW-0408">Iron</keyword>
<dbReference type="Pfam" id="PF02467">
    <property type="entry name" value="Whib"/>
    <property type="match status" value="1"/>
</dbReference>
<feature type="domain" description="4Fe-4S Wbl-type" evidence="12">
    <location>
        <begin position="25"/>
        <end position="89"/>
    </location>
</feature>
<evidence type="ECO:0000256" key="6">
    <source>
        <dbReference type="ARBA" id="ARBA00023014"/>
    </source>
</evidence>
<keyword evidence="4 11" id="KW-0479">Metal-binding</keyword>
<keyword evidence="6 11" id="KW-0411">Iron-sulfur</keyword>
<name>A0ABY1MJ50_RHORH</name>
<dbReference type="RefSeq" id="WP_085470537.1">
    <property type="nucleotide sequence ID" value="NZ_FXAV01000022.1"/>
</dbReference>
<comment type="function">
    <text evidence="11">Acts as a transcriptional regulator. Probably redox-responsive. The apo- but not holo-form probably binds DNA.</text>
</comment>
<evidence type="ECO:0000256" key="4">
    <source>
        <dbReference type="ARBA" id="ARBA00022723"/>
    </source>
</evidence>
<organism evidence="13 14">
    <name type="scientific">Rhodococcus rhodochrous J3</name>
    <dbReference type="NCBI Taxonomy" id="903528"/>
    <lineage>
        <taxon>Bacteria</taxon>
        <taxon>Bacillati</taxon>
        <taxon>Actinomycetota</taxon>
        <taxon>Actinomycetes</taxon>
        <taxon>Mycobacteriales</taxon>
        <taxon>Nocardiaceae</taxon>
        <taxon>Rhodococcus</taxon>
    </lineage>
</organism>
<comment type="subcellular location">
    <subcellularLocation>
        <location evidence="1 11">Cytoplasm</location>
    </subcellularLocation>
</comment>
<feature type="binding site" evidence="11">
    <location>
        <position position="56"/>
    </location>
    <ligand>
        <name>[4Fe-4S] cluster</name>
        <dbReference type="ChEBI" id="CHEBI:49883"/>
    </ligand>
</feature>
<evidence type="ECO:0000256" key="3">
    <source>
        <dbReference type="ARBA" id="ARBA00022485"/>
    </source>
</evidence>
<evidence type="ECO:0000256" key="7">
    <source>
        <dbReference type="ARBA" id="ARBA00023015"/>
    </source>
</evidence>
<evidence type="ECO:0000313" key="13">
    <source>
        <dbReference type="EMBL" id="SMG56895.1"/>
    </source>
</evidence>
<comment type="PTM">
    <text evidence="11">The Fe-S cluster can be nitrosylated by nitric oxide (NO).</text>
</comment>
<dbReference type="HAMAP" id="MF_01479">
    <property type="entry name" value="WhiB"/>
    <property type="match status" value="1"/>
</dbReference>
<keyword evidence="3 11" id="KW-0004">4Fe-4S</keyword>
<proteinExistence type="inferred from homology"/>
<reference evidence="13 14" key="1">
    <citation type="submission" date="2017-04" db="EMBL/GenBank/DDBJ databases">
        <authorList>
            <person name="Varghese N."/>
            <person name="Submissions S."/>
        </authorList>
    </citation>
    <scope>NUCLEOTIDE SEQUENCE [LARGE SCALE GENOMIC DNA]</scope>
    <source>
        <strain evidence="13 14">J3</strain>
    </source>
</reference>
<comment type="similarity">
    <text evidence="2 11">Belongs to the WhiB family.</text>
</comment>
<comment type="PTM">
    <text evidence="11">Upon Fe-S cluster removal intramolecular disulfide bonds are formed.</text>
</comment>
<protein>
    <recommendedName>
        <fullName evidence="11">Transcriptional regulator WhiB</fullName>
    </recommendedName>
</protein>
<keyword evidence="9 11" id="KW-1015">Disulfide bond</keyword>
<evidence type="ECO:0000256" key="2">
    <source>
        <dbReference type="ARBA" id="ARBA00006597"/>
    </source>
</evidence>
<keyword evidence="10 11" id="KW-0804">Transcription</keyword>